<reference evidence="2 3" key="1">
    <citation type="submission" date="2016-06" db="EMBL/GenBank/DDBJ databases">
        <title>Evolution of pathogenesis and genome organization in the Tremellales.</title>
        <authorList>
            <person name="Cuomo C."/>
            <person name="Litvintseva A."/>
            <person name="Heitman J."/>
            <person name="Chen Y."/>
            <person name="Sun S."/>
            <person name="Springer D."/>
            <person name="Dromer F."/>
            <person name="Young S."/>
            <person name="Zeng Q."/>
            <person name="Chapman S."/>
            <person name="Gujja S."/>
            <person name="Saif S."/>
            <person name="Birren B."/>
        </authorList>
    </citation>
    <scope>NUCLEOTIDE SEQUENCE [LARGE SCALE GENOMIC DNA]</scope>
    <source>
        <strain evidence="2 3">ATCC 28783</strain>
    </source>
</reference>
<dbReference type="Gene3D" id="2.40.160.200">
    <property type="entry name" value="LURP1-related"/>
    <property type="match status" value="1"/>
</dbReference>
<evidence type="ECO:0000313" key="3">
    <source>
        <dbReference type="Proteomes" id="UP000289152"/>
    </source>
</evidence>
<dbReference type="SUPFAM" id="SSF54518">
    <property type="entry name" value="Tubby C-terminal domain-like"/>
    <property type="match status" value="1"/>
</dbReference>
<dbReference type="STRING" id="5217.A0A4Q1BIM2"/>
<dbReference type="PANTHER" id="PTHR31087:SF161">
    <property type="entry name" value="TUBBY C 2 FAMILY PROTEIN"/>
    <property type="match status" value="1"/>
</dbReference>
<organism evidence="2 3">
    <name type="scientific">Tremella mesenterica</name>
    <name type="common">Jelly fungus</name>
    <dbReference type="NCBI Taxonomy" id="5217"/>
    <lineage>
        <taxon>Eukaryota</taxon>
        <taxon>Fungi</taxon>
        <taxon>Dikarya</taxon>
        <taxon>Basidiomycota</taxon>
        <taxon>Agaricomycotina</taxon>
        <taxon>Tremellomycetes</taxon>
        <taxon>Tremellales</taxon>
        <taxon>Tremellaceae</taxon>
        <taxon>Tremella</taxon>
    </lineage>
</organism>
<keyword evidence="3" id="KW-1185">Reference proteome</keyword>
<dbReference type="PANTHER" id="PTHR31087">
    <property type="match status" value="1"/>
</dbReference>
<comment type="caution">
    <text evidence="2">The sequence shown here is derived from an EMBL/GenBank/DDBJ whole genome shotgun (WGS) entry which is preliminary data.</text>
</comment>
<dbReference type="Proteomes" id="UP000289152">
    <property type="component" value="Unassembled WGS sequence"/>
</dbReference>
<protein>
    <recommendedName>
        <fullName evidence="4">Protein LURP-one-related 10</fullName>
    </recommendedName>
</protein>
<evidence type="ECO:0000256" key="1">
    <source>
        <dbReference type="ARBA" id="ARBA00005437"/>
    </source>
</evidence>
<dbReference type="VEuPathDB" id="FungiDB:TREMEDRAFT_28128"/>
<evidence type="ECO:0000313" key="2">
    <source>
        <dbReference type="EMBL" id="RXK37494.1"/>
    </source>
</evidence>
<name>A0A4Q1BIM2_TREME</name>
<comment type="similarity">
    <text evidence="1">Belongs to the LOR family.</text>
</comment>
<dbReference type="InterPro" id="IPR025659">
    <property type="entry name" value="Tubby-like_C"/>
</dbReference>
<evidence type="ECO:0008006" key="4">
    <source>
        <dbReference type="Google" id="ProtNLM"/>
    </source>
</evidence>
<dbReference type="EMBL" id="SDIL01000067">
    <property type="protein sequence ID" value="RXK37494.1"/>
    <property type="molecule type" value="Genomic_DNA"/>
</dbReference>
<dbReference type="InterPro" id="IPR007612">
    <property type="entry name" value="LOR"/>
</dbReference>
<dbReference type="Pfam" id="PF04525">
    <property type="entry name" value="LOR"/>
    <property type="match status" value="1"/>
</dbReference>
<dbReference type="AlphaFoldDB" id="A0A4Q1BIM2"/>
<proteinExistence type="inferred from homology"/>
<sequence length="208" mass="23216">MGIGSLFIPSLPKELSPVHPPLGIHPNYAVNKPTTLVLREKIFSFTGDDFAIKDIHGQPVIKCKGKFLSLRDRKIISDLNGNVLFQIRDKAWTIHTIYIGEDPQGEEIFRVRKRFSFGTKLEATFRNAVDGNEIVLTVKGDIFAYSADVMLGETVIAQIRKQLVDVREYLADTQTYFVTVAPGVDLTLMAAICICFDEAKHDAEPAGY</sequence>
<dbReference type="InParanoid" id="A0A4Q1BIM2"/>
<dbReference type="OrthoDB" id="97518at2759"/>
<gene>
    <name evidence="2" type="ORF">M231_05215</name>
</gene>
<accession>A0A4Q1BIM2</accession>
<dbReference type="InterPro" id="IPR038595">
    <property type="entry name" value="LOR_sf"/>
</dbReference>